<name>A0A3F2Y698_DEKBR</name>
<dbReference type="InterPro" id="IPR001199">
    <property type="entry name" value="Cyt_B5-like_heme/steroid-bd"/>
</dbReference>
<dbReference type="PANTHER" id="PTHR10281">
    <property type="entry name" value="MEMBRANE-ASSOCIATED PROGESTERONE RECEPTOR COMPONENT-RELATED"/>
    <property type="match status" value="1"/>
</dbReference>
<dbReference type="Gene3D" id="3.10.120.10">
    <property type="entry name" value="Cytochrome b5-like heme/steroid binding domain"/>
    <property type="match status" value="1"/>
</dbReference>
<protein>
    <submittedName>
        <fullName evidence="4">DEBR0S3_00826g1_1</fullName>
    </submittedName>
</protein>
<gene>
    <name evidence="4" type="ORF">DEBR0S3_00826G</name>
</gene>
<sequence>MAGSKIETRQRFTFLDIFRIFGGLLIFSSVLSYWFTSTASWNLLEGKYTNVDFYKFEFSRLVFPSHYGTMSLKQLSLYNGTDSSLPIYISVNGTIFDVTKSKHIYGPGGRYHIFAGHDYSRLFVNGCFKKRDQWTFDLRGLDRQVVQSTLEKWSQYFTRHPEYWRVGCVDFPSLKEIEPPEICDDGLVYPGF</sequence>
<keyword evidence="2" id="KW-0472">Membrane</keyword>
<dbReference type="GO" id="GO:0012505">
    <property type="term" value="C:endomembrane system"/>
    <property type="evidence" value="ECO:0007669"/>
    <property type="project" value="TreeGrafter"/>
</dbReference>
<keyword evidence="2" id="KW-0812">Transmembrane</keyword>
<evidence type="ECO:0000256" key="2">
    <source>
        <dbReference type="SAM" id="Phobius"/>
    </source>
</evidence>
<reference evidence="4 5" key="1">
    <citation type="submission" date="2019-07" db="EMBL/GenBank/DDBJ databases">
        <authorList>
            <person name="Friedrich A."/>
            <person name="Schacherer J."/>
        </authorList>
    </citation>
    <scope>NUCLEOTIDE SEQUENCE [LARGE SCALE GENOMIC DNA]</scope>
</reference>
<dbReference type="Pfam" id="PF00173">
    <property type="entry name" value="Cyt-b5"/>
    <property type="match status" value="1"/>
</dbReference>
<evidence type="ECO:0000313" key="5">
    <source>
        <dbReference type="Proteomes" id="UP000478008"/>
    </source>
</evidence>
<keyword evidence="2" id="KW-1133">Transmembrane helix</keyword>
<feature type="transmembrane region" description="Helical" evidence="2">
    <location>
        <begin position="12"/>
        <end position="35"/>
    </location>
</feature>
<evidence type="ECO:0000313" key="4">
    <source>
        <dbReference type="EMBL" id="VUG18039.1"/>
    </source>
</evidence>
<feature type="domain" description="Cytochrome b5 heme-binding" evidence="3">
    <location>
        <begin position="70"/>
        <end position="170"/>
    </location>
</feature>
<dbReference type="InterPro" id="IPR050577">
    <property type="entry name" value="MAPR/NEUFC/NENF-like"/>
</dbReference>
<dbReference type="AlphaFoldDB" id="A0A3F2Y698"/>
<dbReference type="GO" id="GO:0016020">
    <property type="term" value="C:membrane"/>
    <property type="evidence" value="ECO:0007669"/>
    <property type="project" value="TreeGrafter"/>
</dbReference>
<dbReference type="EMBL" id="CABFWN010000003">
    <property type="protein sequence ID" value="VUG18039.1"/>
    <property type="molecule type" value="Genomic_DNA"/>
</dbReference>
<organism evidence="4 5">
    <name type="scientific">Dekkera bruxellensis</name>
    <name type="common">Brettanomyces custersii</name>
    <dbReference type="NCBI Taxonomy" id="5007"/>
    <lineage>
        <taxon>Eukaryota</taxon>
        <taxon>Fungi</taxon>
        <taxon>Dikarya</taxon>
        <taxon>Ascomycota</taxon>
        <taxon>Saccharomycotina</taxon>
        <taxon>Pichiomycetes</taxon>
        <taxon>Pichiales</taxon>
        <taxon>Pichiaceae</taxon>
        <taxon>Brettanomyces</taxon>
    </lineage>
</organism>
<dbReference type="PANTHER" id="PTHR10281:SF76">
    <property type="entry name" value="CALCUTTA CUP-RELATED"/>
    <property type="match status" value="1"/>
</dbReference>
<dbReference type="Proteomes" id="UP000478008">
    <property type="component" value="Unassembled WGS sequence"/>
</dbReference>
<dbReference type="SUPFAM" id="SSF55856">
    <property type="entry name" value="Cytochrome b5-like heme/steroid binding domain"/>
    <property type="match status" value="1"/>
</dbReference>
<evidence type="ECO:0000256" key="1">
    <source>
        <dbReference type="ARBA" id="ARBA00038357"/>
    </source>
</evidence>
<dbReference type="InterPro" id="IPR036400">
    <property type="entry name" value="Cyt_B5-like_heme/steroid_sf"/>
</dbReference>
<proteinExistence type="inferred from homology"/>
<comment type="similarity">
    <text evidence="1">Belongs to the cytochrome b5 family. MAPR subfamily.</text>
</comment>
<evidence type="ECO:0000259" key="3">
    <source>
        <dbReference type="SMART" id="SM01117"/>
    </source>
</evidence>
<dbReference type="SMART" id="SM01117">
    <property type="entry name" value="Cyt-b5"/>
    <property type="match status" value="1"/>
</dbReference>
<accession>A0A3F2Y698</accession>
<keyword evidence="5" id="KW-1185">Reference proteome</keyword>